<gene>
    <name evidence="2" type="ORF">A306_00005276</name>
</gene>
<comment type="caution">
    <text evidence="2">The sequence shown here is derived from an EMBL/GenBank/DDBJ whole genome shotgun (WGS) entry which is preliminary data.</text>
</comment>
<dbReference type="Proteomes" id="UP000053872">
    <property type="component" value="Unassembled WGS sequence"/>
</dbReference>
<feature type="region of interest" description="Disordered" evidence="1">
    <location>
        <begin position="1"/>
        <end position="32"/>
    </location>
</feature>
<sequence length="83" mass="9103">TTTRTGSCRPAAAGERTTRPVAPGRGAAPPPRRKLCARVKELVLWRNRNTLQCGSSGRAHHQTGTFHLTKTNQIRKTVLLFGQ</sequence>
<protein>
    <submittedName>
        <fullName evidence="2">Uncharacterized protein</fullName>
    </submittedName>
</protein>
<reference evidence="2 3" key="1">
    <citation type="journal article" date="2013" name="Science">
        <title>Genomic diversity and evolution of the head crest in the rock pigeon.</title>
        <authorList>
            <person name="Shapiro M.D."/>
            <person name="Kronenberg Z."/>
            <person name="Li C."/>
            <person name="Domyan E.T."/>
            <person name="Pan H."/>
            <person name="Campbell M."/>
            <person name="Tan H."/>
            <person name="Huff C.D."/>
            <person name="Hu H."/>
            <person name="Vickrey A.I."/>
            <person name="Nielsen S.C."/>
            <person name="Stringham S.A."/>
            <person name="Hu H."/>
            <person name="Willerslev E."/>
            <person name="Gilbert M.T."/>
            <person name="Yandell M."/>
            <person name="Zhang G."/>
            <person name="Wang J."/>
        </authorList>
    </citation>
    <scope>NUCLEOTIDE SEQUENCE [LARGE SCALE GENOMIC DNA]</scope>
    <source>
        <tissue evidence="2">Blood</tissue>
    </source>
</reference>
<evidence type="ECO:0000256" key="1">
    <source>
        <dbReference type="SAM" id="MobiDB-lite"/>
    </source>
</evidence>
<dbReference type="InParanoid" id="A0A2I0M843"/>
<keyword evidence="3" id="KW-1185">Reference proteome</keyword>
<evidence type="ECO:0000313" key="2">
    <source>
        <dbReference type="EMBL" id="PKK25842.1"/>
    </source>
</evidence>
<dbReference type="EMBL" id="AKCR02000030">
    <property type="protein sequence ID" value="PKK25842.1"/>
    <property type="molecule type" value="Genomic_DNA"/>
</dbReference>
<name>A0A2I0M843_COLLI</name>
<evidence type="ECO:0000313" key="3">
    <source>
        <dbReference type="Proteomes" id="UP000053872"/>
    </source>
</evidence>
<proteinExistence type="predicted"/>
<feature type="non-terminal residue" evidence="2">
    <location>
        <position position="1"/>
    </location>
</feature>
<accession>A0A2I0M843</accession>
<organism evidence="2 3">
    <name type="scientific">Columba livia</name>
    <name type="common">Rock dove</name>
    <dbReference type="NCBI Taxonomy" id="8932"/>
    <lineage>
        <taxon>Eukaryota</taxon>
        <taxon>Metazoa</taxon>
        <taxon>Chordata</taxon>
        <taxon>Craniata</taxon>
        <taxon>Vertebrata</taxon>
        <taxon>Euteleostomi</taxon>
        <taxon>Archelosauria</taxon>
        <taxon>Archosauria</taxon>
        <taxon>Dinosauria</taxon>
        <taxon>Saurischia</taxon>
        <taxon>Theropoda</taxon>
        <taxon>Coelurosauria</taxon>
        <taxon>Aves</taxon>
        <taxon>Neognathae</taxon>
        <taxon>Neoaves</taxon>
        <taxon>Columbimorphae</taxon>
        <taxon>Columbiformes</taxon>
        <taxon>Columbidae</taxon>
        <taxon>Columba</taxon>
    </lineage>
</organism>
<dbReference type="AlphaFoldDB" id="A0A2I0M843"/>